<feature type="domain" description="ABC transmembrane type-1" evidence="9">
    <location>
        <begin position="347"/>
        <end position="545"/>
    </location>
</feature>
<evidence type="ECO:0000256" key="6">
    <source>
        <dbReference type="ARBA" id="ARBA00022989"/>
    </source>
</evidence>
<dbReference type="OrthoDB" id="9804629at2"/>
<keyword evidence="2 8" id="KW-0813">Transport</keyword>
<evidence type="ECO:0000256" key="5">
    <source>
        <dbReference type="ARBA" id="ARBA00022692"/>
    </source>
</evidence>
<feature type="domain" description="ABC transmembrane type-1" evidence="9">
    <location>
        <begin position="69"/>
        <end position="264"/>
    </location>
</feature>
<reference evidence="10 11" key="1">
    <citation type="submission" date="2017-10" db="EMBL/GenBank/DDBJ databases">
        <title>Sequencing the genomes of 1000 actinobacteria strains.</title>
        <authorList>
            <person name="Klenk H.-P."/>
        </authorList>
    </citation>
    <scope>NUCLEOTIDE SEQUENCE [LARGE SCALE GENOMIC DNA]</scope>
    <source>
        <strain evidence="10 11">DSM 15597</strain>
    </source>
</reference>
<dbReference type="EMBL" id="PDJC01000001">
    <property type="protein sequence ID" value="PFG17808.1"/>
    <property type="molecule type" value="Genomic_DNA"/>
</dbReference>
<dbReference type="PROSITE" id="PS50928">
    <property type="entry name" value="ABC_TM1"/>
    <property type="match status" value="2"/>
</dbReference>
<dbReference type="SUPFAM" id="SSF161098">
    <property type="entry name" value="MetI-like"/>
    <property type="match status" value="2"/>
</dbReference>
<feature type="transmembrane region" description="Helical" evidence="8">
    <location>
        <begin position="73"/>
        <end position="95"/>
    </location>
</feature>
<evidence type="ECO:0000256" key="8">
    <source>
        <dbReference type="RuleBase" id="RU363032"/>
    </source>
</evidence>
<comment type="subcellular location">
    <subcellularLocation>
        <location evidence="1">Cell inner membrane</location>
        <topology evidence="1">Multi-pass membrane protein</topology>
    </subcellularLocation>
    <subcellularLocation>
        <location evidence="8">Cell membrane</location>
        <topology evidence="8">Multi-pass membrane protein</topology>
    </subcellularLocation>
</comment>
<name>A0A2A9CTV0_9ACTN</name>
<feature type="transmembrane region" description="Helical" evidence="8">
    <location>
        <begin position="479"/>
        <end position="501"/>
    </location>
</feature>
<dbReference type="Gene3D" id="1.10.3720.10">
    <property type="entry name" value="MetI-like"/>
    <property type="match status" value="2"/>
</dbReference>
<dbReference type="Pfam" id="PF00528">
    <property type="entry name" value="BPD_transp_1"/>
    <property type="match status" value="1"/>
</dbReference>
<feature type="transmembrane region" description="Helical" evidence="8">
    <location>
        <begin position="351"/>
        <end position="372"/>
    </location>
</feature>
<feature type="transmembrane region" description="Helical" evidence="8">
    <location>
        <begin position="143"/>
        <end position="167"/>
    </location>
</feature>
<dbReference type="PANTHER" id="PTHR43357:SF4">
    <property type="entry name" value="INNER MEMBRANE ABC TRANSPORTER PERMEASE PROTEIN YDCV"/>
    <property type="match status" value="1"/>
</dbReference>
<accession>A0A2A9CTV0</accession>
<evidence type="ECO:0000256" key="4">
    <source>
        <dbReference type="ARBA" id="ARBA00022519"/>
    </source>
</evidence>
<feature type="transmembrane region" description="Helical" evidence="8">
    <location>
        <begin position="384"/>
        <end position="409"/>
    </location>
</feature>
<dbReference type="PANTHER" id="PTHR43357">
    <property type="entry name" value="INNER MEMBRANE ABC TRANSPORTER PERMEASE PROTEIN YDCV"/>
    <property type="match status" value="1"/>
</dbReference>
<keyword evidence="3" id="KW-1003">Cell membrane</keyword>
<evidence type="ECO:0000256" key="2">
    <source>
        <dbReference type="ARBA" id="ARBA00022448"/>
    </source>
</evidence>
<dbReference type="Proteomes" id="UP000226079">
    <property type="component" value="Unassembled WGS sequence"/>
</dbReference>
<dbReference type="GO" id="GO:0055085">
    <property type="term" value="P:transmembrane transport"/>
    <property type="evidence" value="ECO:0007669"/>
    <property type="project" value="InterPro"/>
</dbReference>
<comment type="similarity">
    <text evidence="8">Belongs to the binding-protein-dependent transport system permease family.</text>
</comment>
<dbReference type="InterPro" id="IPR035906">
    <property type="entry name" value="MetI-like_sf"/>
</dbReference>
<evidence type="ECO:0000313" key="10">
    <source>
        <dbReference type="EMBL" id="PFG17808.1"/>
    </source>
</evidence>
<dbReference type="AlphaFoldDB" id="A0A2A9CTV0"/>
<feature type="transmembrane region" description="Helical" evidence="8">
    <location>
        <begin position="15"/>
        <end position="35"/>
    </location>
</feature>
<gene>
    <name evidence="10" type="ORF">ATK74_2384</name>
</gene>
<organism evidence="10 11">
    <name type="scientific">Propionicimonas paludicola</name>
    <dbReference type="NCBI Taxonomy" id="185243"/>
    <lineage>
        <taxon>Bacteria</taxon>
        <taxon>Bacillati</taxon>
        <taxon>Actinomycetota</taxon>
        <taxon>Actinomycetes</taxon>
        <taxon>Propionibacteriales</taxon>
        <taxon>Nocardioidaceae</taxon>
        <taxon>Propionicimonas</taxon>
    </lineage>
</organism>
<keyword evidence="5 8" id="KW-0812">Transmembrane</keyword>
<evidence type="ECO:0000256" key="7">
    <source>
        <dbReference type="ARBA" id="ARBA00023136"/>
    </source>
</evidence>
<proteinExistence type="inferred from homology"/>
<keyword evidence="11" id="KW-1185">Reference proteome</keyword>
<feature type="transmembrane region" description="Helical" evidence="8">
    <location>
        <begin position="421"/>
        <end position="442"/>
    </location>
</feature>
<comment type="caution">
    <text evidence="10">The sequence shown here is derived from an EMBL/GenBank/DDBJ whole genome shotgun (WGS) entry which is preliminary data.</text>
</comment>
<dbReference type="RefSeq" id="WP_098461209.1">
    <property type="nucleotide sequence ID" value="NZ_PDJC01000001.1"/>
</dbReference>
<keyword evidence="6 8" id="KW-1133">Transmembrane helix</keyword>
<protein>
    <submittedName>
        <fullName evidence="10">Thiamine transport system permease protein</fullName>
    </submittedName>
</protein>
<evidence type="ECO:0000256" key="1">
    <source>
        <dbReference type="ARBA" id="ARBA00004429"/>
    </source>
</evidence>
<dbReference type="CDD" id="cd06261">
    <property type="entry name" value="TM_PBP2"/>
    <property type="match status" value="2"/>
</dbReference>
<sequence>MDGGSHRVSRPTGRVLGWAALALVPLAFLAIFFVWPVASLVARGFTDENGFSLAGVSEVLAAPRTWRIIGQTLVQAVLGTAISVLLGVPAAYLLYRVRFPGRRLLRAVVAVPFVLPTVVVGVAFRSLLAEQGPLGGLGLEESLTAIVAALVFFNYSVVVRTVGALWAHLDPRTGEAARSLGASRWRVWWTVTWPALAPAVASAAALVFLFCASAFGVVLVLGGNGWGTVETEIWYQTTQLLDLRAAAALSIVQLVIVVASLLVANHTRARQERALKLSGPPVDHDFGPADLPAALVTGIVVLGLLVTPLVTLVIRSLQTSSGYGFGNYLALATEAEAGFSTGVWPALGNSLATAAVASAISLSLGAIVSFLLSRRPASAAGRTALATADAAFMLPLGVSAVTVGFGFLITLTAPPLNLLGSWLLVPLAQAVVALPLVVRSLLPTLRAIDPRLQQAAATLGASPARVVATIDAPLAWRGFGLAIGFAFATSLGEFGATSFLARPDRPTLPVMIFRLIGRPGAENLGTALAASVVLALLTGVVMGVAEWIGPRRGQPW</sequence>
<keyword evidence="7 8" id="KW-0472">Membrane</keyword>
<feature type="transmembrane region" description="Helical" evidence="8">
    <location>
        <begin position="293"/>
        <end position="314"/>
    </location>
</feature>
<feature type="transmembrane region" description="Helical" evidence="8">
    <location>
        <begin position="107"/>
        <end position="128"/>
    </location>
</feature>
<dbReference type="InterPro" id="IPR000515">
    <property type="entry name" value="MetI-like"/>
</dbReference>
<evidence type="ECO:0000313" key="11">
    <source>
        <dbReference type="Proteomes" id="UP000226079"/>
    </source>
</evidence>
<evidence type="ECO:0000259" key="9">
    <source>
        <dbReference type="PROSITE" id="PS50928"/>
    </source>
</evidence>
<feature type="transmembrane region" description="Helical" evidence="8">
    <location>
        <begin position="188"/>
        <end position="221"/>
    </location>
</feature>
<feature type="transmembrane region" description="Helical" evidence="8">
    <location>
        <begin position="241"/>
        <end position="264"/>
    </location>
</feature>
<dbReference type="GO" id="GO:0005886">
    <property type="term" value="C:plasma membrane"/>
    <property type="evidence" value="ECO:0007669"/>
    <property type="project" value="UniProtKB-SubCell"/>
</dbReference>
<evidence type="ECO:0000256" key="3">
    <source>
        <dbReference type="ARBA" id="ARBA00022475"/>
    </source>
</evidence>
<keyword evidence="4" id="KW-0997">Cell inner membrane</keyword>
<feature type="transmembrane region" description="Helical" evidence="8">
    <location>
        <begin position="527"/>
        <end position="548"/>
    </location>
</feature>